<evidence type="ECO:0000256" key="6">
    <source>
        <dbReference type="SAM" id="Phobius"/>
    </source>
</evidence>
<dbReference type="Proteomes" id="UP000517106">
    <property type="component" value="Unassembled WGS sequence"/>
</dbReference>
<dbReference type="GO" id="GO:0005886">
    <property type="term" value="C:plasma membrane"/>
    <property type="evidence" value="ECO:0007669"/>
    <property type="project" value="UniProtKB-ARBA"/>
</dbReference>
<dbReference type="EMBL" id="JACIVA010000055">
    <property type="protein sequence ID" value="MBB1098142.1"/>
    <property type="molecule type" value="Genomic_DNA"/>
</dbReference>
<sequence>MVQQTKPQISSKAEAKSAEKLPVWLMNPERHQVELTKGRLVQDNLSKFATLVAFLTRVTPVYTAKNSPWVRIIELIGLTILIVLSSQVLFLWLILILMLVHLVILPGSVIITISKKLFKLMLVSLIVLLPSLLLQANNISLFLARVALIMLNISIFLSITSWPQFIQGLEQLHLPSVIILTLDITMKYVYTLGVYIQELLSSIKLRTFGQHVNRRVLGVIIGQVYLSAKKRTSDLYQAMLLRGYNSNNVASWKLSWNKYDLISMGELLFAVVAYFLIRGVVA</sequence>
<dbReference type="InterPro" id="IPR003339">
    <property type="entry name" value="ABC/ECF_trnsptr_transmembrane"/>
</dbReference>
<evidence type="ECO:0000256" key="5">
    <source>
        <dbReference type="ARBA" id="ARBA00023136"/>
    </source>
</evidence>
<name>A0A7W3UM72_9LACO</name>
<feature type="transmembrane region" description="Helical" evidence="6">
    <location>
        <begin position="261"/>
        <end position="281"/>
    </location>
</feature>
<dbReference type="AlphaFoldDB" id="A0A7W3UM72"/>
<proteinExistence type="predicted"/>
<evidence type="ECO:0000313" key="7">
    <source>
        <dbReference type="EMBL" id="MBB1098142.1"/>
    </source>
</evidence>
<dbReference type="Pfam" id="PF02361">
    <property type="entry name" value="CbiQ"/>
    <property type="match status" value="1"/>
</dbReference>
<keyword evidence="5 6" id="KW-0472">Membrane</keyword>
<comment type="caution">
    <text evidence="7">The sequence shown here is derived from an EMBL/GenBank/DDBJ whole genome shotgun (WGS) entry which is preliminary data.</text>
</comment>
<keyword evidence="2" id="KW-1003">Cell membrane</keyword>
<evidence type="ECO:0000256" key="4">
    <source>
        <dbReference type="ARBA" id="ARBA00022989"/>
    </source>
</evidence>
<feature type="transmembrane region" description="Helical" evidence="6">
    <location>
        <begin position="174"/>
        <end position="196"/>
    </location>
</feature>
<evidence type="ECO:0000256" key="1">
    <source>
        <dbReference type="ARBA" id="ARBA00004141"/>
    </source>
</evidence>
<dbReference type="PANTHER" id="PTHR34857:SF2">
    <property type="entry name" value="SLL0384 PROTEIN"/>
    <property type="match status" value="1"/>
</dbReference>
<dbReference type="PANTHER" id="PTHR34857">
    <property type="entry name" value="SLL0384 PROTEIN"/>
    <property type="match status" value="1"/>
</dbReference>
<reference evidence="7 8" key="1">
    <citation type="submission" date="2020-07" db="EMBL/GenBank/DDBJ databases">
        <title>Description of Limosilactobacillus balticus sp. nov., Limosilactobacillus agrestis sp. nov., Limosilactobacillus albertensis sp. nov., Limosilactobacillus rudii sp. nov., Limosilactobacillus fastidiosus sp. nov., five novel Limosilactobacillus species isolated from the vertebrate gastrointestinal tract, and proposal of 6 subspecies of Limosilactobacillus reuteri adapted to the gastrointestinal tract of specific vertebrate hosts.</title>
        <authorList>
            <person name="Li F."/>
            <person name="Cheng C."/>
            <person name="Zheng J."/>
            <person name="Quevedo R.M."/>
            <person name="Li J."/>
            <person name="Roos S."/>
            <person name="Gaenzle M.G."/>
            <person name="Walter J."/>
        </authorList>
    </citation>
    <scope>NUCLEOTIDE SEQUENCE [LARGE SCALE GENOMIC DNA]</scope>
    <source>
        <strain evidence="7 8">STM2_1</strain>
    </source>
</reference>
<feature type="transmembrane region" description="Helical" evidence="6">
    <location>
        <begin position="75"/>
        <end position="105"/>
    </location>
</feature>
<dbReference type="RefSeq" id="WP_182596855.1">
    <property type="nucleotide sequence ID" value="NZ_JACIVA010000055.1"/>
</dbReference>
<feature type="transmembrane region" description="Helical" evidence="6">
    <location>
        <begin position="117"/>
        <end position="136"/>
    </location>
</feature>
<feature type="transmembrane region" description="Helical" evidence="6">
    <location>
        <begin position="142"/>
        <end position="162"/>
    </location>
</feature>
<protein>
    <submittedName>
        <fullName evidence="7">Cobalt transport protein</fullName>
    </submittedName>
</protein>
<gene>
    <name evidence="7" type="ORF">H5S09_09350</name>
</gene>
<keyword evidence="4 6" id="KW-1133">Transmembrane helix</keyword>
<keyword evidence="8" id="KW-1185">Reference proteome</keyword>
<evidence type="ECO:0000256" key="3">
    <source>
        <dbReference type="ARBA" id="ARBA00022692"/>
    </source>
</evidence>
<evidence type="ECO:0000313" key="8">
    <source>
        <dbReference type="Proteomes" id="UP000517106"/>
    </source>
</evidence>
<evidence type="ECO:0000256" key="2">
    <source>
        <dbReference type="ARBA" id="ARBA00022475"/>
    </source>
</evidence>
<dbReference type="InterPro" id="IPR051611">
    <property type="entry name" value="ECF_transporter_component"/>
</dbReference>
<keyword evidence="3 6" id="KW-0812">Transmembrane</keyword>
<organism evidence="7 8">
    <name type="scientific">Limosilactobacillus rudii</name>
    <dbReference type="NCBI Taxonomy" id="2759755"/>
    <lineage>
        <taxon>Bacteria</taxon>
        <taxon>Bacillati</taxon>
        <taxon>Bacillota</taxon>
        <taxon>Bacilli</taxon>
        <taxon>Lactobacillales</taxon>
        <taxon>Lactobacillaceae</taxon>
        <taxon>Limosilactobacillus</taxon>
    </lineage>
</organism>
<accession>A0A7W3UM72</accession>
<dbReference type="CDD" id="cd16914">
    <property type="entry name" value="EcfT"/>
    <property type="match status" value="1"/>
</dbReference>
<comment type="subcellular location">
    <subcellularLocation>
        <location evidence="1">Membrane</location>
        <topology evidence="1">Multi-pass membrane protein</topology>
    </subcellularLocation>
</comment>